<name>A0A8G2CKW4_ACIRU</name>
<protein>
    <submittedName>
        <fullName evidence="4">Uncharacterized conserved protein YjbJ, UPF0337 family</fullName>
    </submittedName>
</protein>
<gene>
    <name evidence="4" type="ORF">SAMN05421828_11112</name>
</gene>
<comment type="similarity">
    <text evidence="1">Belongs to the UPF0337 (CsbD) family.</text>
</comment>
<dbReference type="AlphaFoldDB" id="A0A8G2CKW4"/>
<organism evidence="4 5">
    <name type="scientific">Acidiphilium rubrum</name>
    <dbReference type="NCBI Taxonomy" id="526"/>
    <lineage>
        <taxon>Bacteria</taxon>
        <taxon>Pseudomonadati</taxon>
        <taxon>Pseudomonadota</taxon>
        <taxon>Alphaproteobacteria</taxon>
        <taxon>Acetobacterales</taxon>
        <taxon>Acidocellaceae</taxon>
        <taxon>Acidiphilium</taxon>
    </lineage>
</organism>
<keyword evidence="5" id="KW-1185">Reference proteome</keyword>
<feature type="transmembrane region" description="Helical" evidence="2">
    <location>
        <begin position="97"/>
        <end position="115"/>
    </location>
</feature>
<dbReference type="InterPro" id="IPR036629">
    <property type="entry name" value="YjbJ_sf"/>
</dbReference>
<feature type="domain" description="CsbD-like" evidence="3">
    <location>
        <begin position="4"/>
        <end position="55"/>
    </location>
</feature>
<dbReference type="InterPro" id="IPR008462">
    <property type="entry name" value="CsbD"/>
</dbReference>
<dbReference type="Gene3D" id="1.10.1470.10">
    <property type="entry name" value="YjbJ"/>
    <property type="match status" value="1"/>
</dbReference>
<sequence length="120" mass="12397">MDEDEIKGAAKDIGGKIKDGVGGLTGDESLQAEGKADQLAGKAQKLYGSAKDTISEAAEAASEAFTSHKPHVDSTGNAYVDDSLMGRASDMIKEQPLLAMLGTAAAGYALAFLLHGRSRN</sequence>
<evidence type="ECO:0000256" key="2">
    <source>
        <dbReference type="SAM" id="Phobius"/>
    </source>
</evidence>
<keyword evidence="2" id="KW-0472">Membrane</keyword>
<evidence type="ECO:0000259" key="3">
    <source>
        <dbReference type="Pfam" id="PF05532"/>
    </source>
</evidence>
<proteinExistence type="inferred from homology"/>
<reference evidence="4 5" key="1">
    <citation type="submission" date="2017-01" db="EMBL/GenBank/DDBJ databases">
        <authorList>
            <person name="Varghese N."/>
            <person name="Submissions S."/>
        </authorList>
    </citation>
    <scope>NUCLEOTIDE SEQUENCE [LARGE SCALE GENOMIC DNA]</scope>
    <source>
        <strain evidence="4 5">ATCC 35905</strain>
    </source>
</reference>
<dbReference type="EMBL" id="FTNE01000011">
    <property type="protein sequence ID" value="SIQ88179.1"/>
    <property type="molecule type" value="Genomic_DNA"/>
</dbReference>
<dbReference type="Pfam" id="PF05532">
    <property type="entry name" value="CsbD"/>
    <property type="match status" value="1"/>
</dbReference>
<keyword evidence="2" id="KW-0812">Transmembrane</keyword>
<dbReference type="RefSeq" id="WP_076454518.1">
    <property type="nucleotide sequence ID" value="NZ_FTNE01000011.1"/>
</dbReference>
<dbReference type="PANTHER" id="PTHR34977">
    <property type="entry name" value="UPF0337 PROTEIN YJBJ"/>
    <property type="match status" value="1"/>
</dbReference>
<accession>A0A8G2CKW4</accession>
<dbReference type="PANTHER" id="PTHR34977:SF1">
    <property type="entry name" value="UPF0337 PROTEIN YJBJ"/>
    <property type="match status" value="1"/>
</dbReference>
<comment type="caution">
    <text evidence="4">The sequence shown here is derived from an EMBL/GenBank/DDBJ whole genome shotgun (WGS) entry which is preliminary data.</text>
</comment>
<evidence type="ECO:0000313" key="4">
    <source>
        <dbReference type="EMBL" id="SIQ88179.1"/>
    </source>
</evidence>
<dbReference type="SUPFAM" id="SSF69047">
    <property type="entry name" value="Hypothetical protein YjbJ"/>
    <property type="match status" value="1"/>
</dbReference>
<evidence type="ECO:0000256" key="1">
    <source>
        <dbReference type="ARBA" id="ARBA00009129"/>
    </source>
</evidence>
<dbReference type="Proteomes" id="UP000186308">
    <property type="component" value="Unassembled WGS sequence"/>
</dbReference>
<evidence type="ECO:0000313" key="5">
    <source>
        <dbReference type="Proteomes" id="UP000186308"/>
    </source>
</evidence>
<keyword evidence="2" id="KW-1133">Transmembrane helix</keyword>
<dbReference type="InterPro" id="IPR050423">
    <property type="entry name" value="UPF0337_stress_rsp"/>
</dbReference>